<dbReference type="InterPro" id="IPR011538">
    <property type="entry name" value="Nuo51_FMN-bd"/>
</dbReference>
<gene>
    <name evidence="9" type="primary">rnfC_1</name>
    <name evidence="9" type="ORF">Q31b_23030</name>
</gene>
<evidence type="ECO:0000256" key="2">
    <source>
        <dbReference type="ARBA" id="ARBA00022485"/>
    </source>
</evidence>
<dbReference type="Pfam" id="PF01512">
    <property type="entry name" value="Complex1_51K"/>
    <property type="match status" value="1"/>
</dbReference>
<keyword evidence="7" id="KW-0411">Iron-sulfur</keyword>
<accession>A0A5C6E3I8</accession>
<dbReference type="SUPFAM" id="SSF142019">
    <property type="entry name" value="Nqo1 FMN-binding domain-like"/>
    <property type="match status" value="1"/>
</dbReference>
<dbReference type="SUPFAM" id="SSF51230">
    <property type="entry name" value="Single hybrid motif"/>
    <property type="match status" value="1"/>
</dbReference>
<dbReference type="InterPro" id="IPR010208">
    <property type="entry name" value="Ion_transpt_RnfC/RsxC"/>
</dbReference>
<dbReference type="InterPro" id="IPR026902">
    <property type="entry name" value="RnfC_N"/>
</dbReference>
<keyword evidence="10" id="KW-1185">Reference proteome</keyword>
<evidence type="ECO:0000256" key="6">
    <source>
        <dbReference type="ARBA" id="ARBA00023004"/>
    </source>
</evidence>
<dbReference type="InterPro" id="IPR017900">
    <property type="entry name" value="4Fe4S_Fe_S_CS"/>
</dbReference>
<dbReference type="SUPFAM" id="SSF46548">
    <property type="entry name" value="alpha-helical ferredoxin"/>
    <property type="match status" value="1"/>
</dbReference>
<dbReference type="EMBL" id="SJPY01000003">
    <property type="protein sequence ID" value="TWU43265.1"/>
    <property type="molecule type" value="Genomic_DNA"/>
</dbReference>
<reference evidence="9 10" key="1">
    <citation type="submission" date="2019-02" db="EMBL/GenBank/DDBJ databases">
        <title>Deep-cultivation of Planctomycetes and their phenomic and genomic characterization uncovers novel biology.</title>
        <authorList>
            <person name="Wiegand S."/>
            <person name="Jogler M."/>
            <person name="Boedeker C."/>
            <person name="Pinto D."/>
            <person name="Vollmers J."/>
            <person name="Rivas-Marin E."/>
            <person name="Kohn T."/>
            <person name="Peeters S.H."/>
            <person name="Heuer A."/>
            <person name="Rast P."/>
            <person name="Oberbeckmann S."/>
            <person name="Bunk B."/>
            <person name="Jeske O."/>
            <person name="Meyerdierks A."/>
            <person name="Storesund J.E."/>
            <person name="Kallscheuer N."/>
            <person name="Luecker S."/>
            <person name="Lage O.M."/>
            <person name="Pohl T."/>
            <person name="Merkel B.J."/>
            <person name="Hornburger P."/>
            <person name="Mueller R.-W."/>
            <person name="Bruemmer F."/>
            <person name="Labrenz M."/>
            <person name="Spormann A.M."/>
            <person name="Op Den Camp H."/>
            <person name="Overmann J."/>
            <person name="Amann R."/>
            <person name="Jetten M.S.M."/>
            <person name="Mascher T."/>
            <person name="Medema M.H."/>
            <person name="Devos D.P."/>
            <person name="Kaster A.-K."/>
            <person name="Ovreas L."/>
            <person name="Rohde M."/>
            <person name="Galperin M.Y."/>
            <person name="Jogler C."/>
        </authorList>
    </citation>
    <scope>NUCLEOTIDE SEQUENCE [LARGE SCALE GENOMIC DNA]</scope>
    <source>
        <strain evidence="9 10">Q31b</strain>
    </source>
</reference>
<proteinExistence type="predicted"/>
<dbReference type="SUPFAM" id="SSF142984">
    <property type="entry name" value="Nqo1 middle domain-like"/>
    <property type="match status" value="1"/>
</dbReference>
<dbReference type="GO" id="GO:0009055">
    <property type="term" value="F:electron transfer activity"/>
    <property type="evidence" value="ECO:0007669"/>
    <property type="project" value="InterPro"/>
</dbReference>
<dbReference type="Pfam" id="PF13534">
    <property type="entry name" value="Fer4_17"/>
    <property type="match status" value="1"/>
</dbReference>
<evidence type="ECO:0000256" key="1">
    <source>
        <dbReference type="ARBA" id="ARBA00022448"/>
    </source>
</evidence>
<dbReference type="PROSITE" id="PS00198">
    <property type="entry name" value="4FE4S_FER_1"/>
    <property type="match status" value="1"/>
</dbReference>
<dbReference type="AlphaFoldDB" id="A0A5C6E3I8"/>
<keyword evidence="3" id="KW-0479">Metal-binding</keyword>
<keyword evidence="2" id="KW-0004">4Fe-4S</keyword>
<dbReference type="PROSITE" id="PS51379">
    <property type="entry name" value="4FE4S_FER_2"/>
    <property type="match status" value="1"/>
</dbReference>
<evidence type="ECO:0000259" key="8">
    <source>
        <dbReference type="PROSITE" id="PS51379"/>
    </source>
</evidence>
<dbReference type="InterPro" id="IPR011053">
    <property type="entry name" value="Single_hybrid_motif"/>
</dbReference>
<dbReference type="InterPro" id="IPR017054">
    <property type="entry name" value="PduS"/>
</dbReference>
<organism evidence="9 10">
    <name type="scientific">Novipirellula aureliae</name>
    <dbReference type="NCBI Taxonomy" id="2527966"/>
    <lineage>
        <taxon>Bacteria</taxon>
        <taxon>Pseudomonadati</taxon>
        <taxon>Planctomycetota</taxon>
        <taxon>Planctomycetia</taxon>
        <taxon>Pirellulales</taxon>
        <taxon>Pirellulaceae</taxon>
        <taxon>Novipirellula</taxon>
    </lineage>
</organism>
<dbReference type="InterPro" id="IPR037225">
    <property type="entry name" value="Nuo51_FMN-bd_sf"/>
</dbReference>
<evidence type="ECO:0000256" key="3">
    <source>
        <dbReference type="ARBA" id="ARBA00022723"/>
    </source>
</evidence>
<keyword evidence="1" id="KW-0813">Transport</keyword>
<evidence type="ECO:0000313" key="9">
    <source>
        <dbReference type="EMBL" id="TWU43265.1"/>
    </source>
</evidence>
<evidence type="ECO:0000256" key="4">
    <source>
        <dbReference type="ARBA" id="ARBA00022737"/>
    </source>
</evidence>
<dbReference type="Pfam" id="PF10531">
    <property type="entry name" value="SLBB"/>
    <property type="match status" value="1"/>
</dbReference>
<dbReference type="Proteomes" id="UP000315471">
    <property type="component" value="Unassembled WGS sequence"/>
</dbReference>
<dbReference type="Gene3D" id="3.40.50.11540">
    <property type="entry name" value="NADH-ubiquinone oxidoreductase 51kDa subunit"/>
    <property type="match status" value="1"/>
</dbReference>
<sequence length="455" mass="49469">MGVTTVAKQELLQQIRAAGVIGAGGAGFPTYKKLDASVEHVIANGAECEPLLQKDREAMLQRQDAFFRGLQIVRDLTDATTVTVAVKKKNEDVIERFQADLQANHFENLVYPDVYPAGDEYILVYEISGRLIPPGGIPLHVGCVVDNVETIVNVAHAVAGRPVVEKFVTVCGAVAEPITTVVPVGVSIADCLQLAGGLTVDDPLILTGGIMMGGVTTDLSTPVGKNMGGIIALPRDHYLAKRKTQSQETYTRIGHGQCDQCSLCTELCPRYIMGYPIEPHKVMRTLLMTGESKQRGSLWAQYCCECNVCSMIACPESLDPKNICVDAKKVLRENKLGRSEEELDVLFRDVHPARKGREIPIPTLIRRLGLAPYNRKAPFVNFDHWRPRRVVIPLNSHIGAPAKPVVSVGSTVRRGDIVGMVEEQQMGCPAHASMDGQVTAVTSDSIEITAQPMVN</sequence>
<dbReference type="Pfam" id="PF13375">
    <property type="entry name" value="RnfC_N"/>
    <property type="match status" value="1"/>
</dbReference>
<name>A0A5C6E3I8_9BACT</name>
<dbReference type="GO" id="GO:0051539">
    <property type="term" value="F:4 iron, 4 sulfur cluster binding"/>
    <property type="evidence" value="ECO:0007669"/>
    <property type="project" value="UniProtKB-KW"/>
</dbReference>
<keyword evidence="5" id="KW-0249">Electron transport</keyword>
<keyword evidence="4" id="KW-0677">Repeat</keyword>
<evidence type="ECO:0000313" key="10">
    <source>
        <dbReference type="Proteomes" id="UP000315471"/>
    </source>
</evidence>
<evidence type="ECO:0000256" key="5">
    <source>
        <dbReference type="ARBA" id="ARBA00022982"/>
    </source>
</evidence>
<protein>
    <submittedName>
        <fullName evidence="9">Electron transport complex protein RnfC</fullName>
    </submittedName>
</protein>
<evidence type="ECO:0000256" key="7">
    <source>
        <dbReference type="ARBA" id="ARBA00023014"/>
    </source>
</evidence>
<keyword evidence="6" id="KW-0408">Iron</keyword>
<dbReference type="InterPro" id="IPR017896">
    <property type="entry name" value="4Fe4S_Fe-S-bd"/>
</dbReference>
<dbReference type="InterPro" id="IPR019554">
    <property type="entry name" value="Soluble_ligand-bd"/>
</dbReference>
<dbReference type="GO" id="GO:0046872">
    <property type="term" value="F:metal ion binding"/>
    <property type="evidence" value="ECO:0007669"/>
    <property type="project" value="UniProtKB-KW"/>
</dbReference>
<feature type="domain" description="4Fe-4S ferredoxin-type" evidence="8">
    <location>
        <begin position="249"/>
        <end position="278"/>
    </location>
</feature>
<dbReference type="PANTHER" id="PTHR43034:SF2">
    <property type="entry name" value="ION-TRANSLOCATING OXIDOREDUCTASE COMPLEX SUBUNIT C"/>
    <property type="match status" value="1"/>
</dbReference>
<comment type="caution">
    <text evidence="9">The sequence shown here is derived from an EMBL/GenBank/DDBJ whole genome shotgun (WGS) entry which is preliminary data.</text>
</comment>
<dbReference type="PIRSF" id="PIRSF036408">
    <property type="entry name" value="PduS_prd"/>
    <property type="match status" value="1"/>
</dbReference>
<dbReference type="GO" id="GO:0016020">
    <property type="term" value="C:membrane"/>
    <property type="evidence" value="ECO:0007669"/>
    <property type="project" value="InterPro"/>
</dbReference>
<dbReference type="PANTHER" id="PTHR43034">
    <property type="entry name" value="ION-TRANSLOCATING OXIDOREDUCTASE COMPLEX SUBUNIT C"/>
    <property type="match status" value="1"/>
</dbReference>